<accession>A0A244CRS4</accession>
<proteinExistence type="predicted"/>
<name>A0A244CRS4_PSEDV</name>
<evidence type="ECO:0000313" key="7">
    <source>
        <dbReference type="Proteomes" id="UP000194841"/>
    </source>
</evidence>
<dbReference type="GO" id="GO:0004130">
    <property type="term" value="F:cytochrome-c peroxidase activity"/>
    <property type="evidence" value="ECO:0007669"/>
    <property type="project" value="TreeGrafter"/>
</dbReference>
<dbReference type="RefSeq" id="WP_086744504.1">
    <property type="nucleotide sequence ID" value="NZ_MWPV01000003.1"/>
</dbReference>
<keyword evidence="2 4" id="KW-0479">Metal-binding</keyword>
<dbReference type="GO" id="GO:0046872">
    <property type="term" value="F:metal ion binding"/>
    <property type="evidence" value="ECO:0007669"/>
    <property type="project" value="UniProtKB-KW"/>
</dbReference>
<dbReference type="InterPro" id="IPR009056">
    <property type="entry name" value="Cyt_c-like_dom"/>
</dbReference>
<dbReference type="Pfam" id="PF06537">
    <property type="entry name" value="DHOR"/>
    <property type="match status" value="2"/>
</dbReference>
<dbReference type="EMBL" id="MWPV01000003">
    <property type="protein sequence ID" value="OUL57919.1"/>
    <property type="molecule type" value="Genomic_DNA"/>
</dbReference>
<dbReference type="PANTHER" id="PTHR30600:SF4">
    <property type="entry name" value="CYTOCHROME C DOMAIN-CONTAINING PROTEIN"/>
    <property type="match status" value="1"/>
</dbReference>
<dbReference type="Gene3D" id="1.10.760.10">
    <property type="entry name" value="Cytochrome c-like domain"/>
    <property type="match status" value="1"/>
</dbReference>
<gene>
    <name evidence="6" type="ORF">B1199_12450</name>
</gene>
<dbReference type="GO" id="GO:0020037">
    <property type="term" value="F:heme binding"/>
    <property type="evidence" value="ECO:0007669"/>
    <property type="project" value="InterPro"/>
</dbReference>
<evidence type="ECO:0000313" key="6">
    <source>
        <dbReference type="EMBL" id="OUL57919.1"/>
    </source>
</evidence>
<sequence length="552" mass="59288">MKKQFCVVSCVVWLVACGGGGNEQKTEVIPPVTPPSVVMPGQPDDGLAALSPITPDNVEHLAGGDVTTIVSNQDAFSQSAPAIRSDFELDGVFKSGDHLFRGVHAGQGPLFNNPTCQGCHIKDGRGEVPSHPSEAMSSMFLRISDAQGNADPIYGDQIQTFGLKTGQSQGLLPKHRGAIEEGIAYGEAYAWVEYQLIEGVFDDGTPYQLRQPTYKVKDLSYGDFNPDVRLSPRVTPSIFGAGLLEAIPEASILSYADADDVNKDGISGRAVFVTEPISLQSKLARFGYKAVTASVLQQISGAYRGDMGITNVVATQESCTDLQPACIEQAAQEQDKEQDGLDLSALALAQVEFYNRLLAVPMRRGFDSNSQSWQADVLAGRTLFFNAQCASCHIPRHKTGEAQGSLLGDAGLLDLADSRTPIAALSNQVIYPYTDLLLHDMGGACELIARETAQGEACDDGAQCYWVQRCQGLADDRPEGSASGTEWKTPPLWGLGLVKTVNPRATFLHDGRARSISEAVLWHGGEASAAKDNFKAMTLTERDQLLTFLNSL</sequence>
<organism evidence="6 7">
    <name type="scientific">Pseudoalteromonas ulvae</name>
    <dbReference type="NCBI Taxonomy" id="107327"/>
    <lineage>
        <taxon>Bacteria</taxon>
        <taxon>Pseudomonadati</taxon>
        <taxon>Pseudomonadota</taxon>
        <taxon>Gammaproteobacteria</taxon>
        <taxon>Alteromonadales</taxon>
        <taxon>Pseudoalteromonadaceae</taxon>
        <taxon>Pseudoalteromonas</taxon>
    </lineage>
</organism>
<dbReference type="PROSITE" id="PS51257">
    <property type="entry name" value="PROKAR_LIPOPROTEIN"/>
    <property type="match status" value="1"/>
</dbReference>
<feature type="domain" description="Cytochrome c" evidence="5">
    <location>
        <begin position="375"/>
        <end position="552"/>
    </location>
</feature>
<dbReference type="InterPro" id="IPR036909">
    <property type="entry name" value="Cyt_c-like_dom_sf"/>
</dbReference>
<comment type="caution">
    <text evidence="6">The sequence shown here is derived from an EMBL/GenBank/DDBJ whole genome shotgun (WGS) entry which is preliminary data.</text>
</comment>
<dbReference type="InterPro" id="IPR051395">
    <property type="entry name" value="Cytochrome_c_Peroxidase/MauG"/>
</dbReference>
<dbReference type="GO" id="GO:0009055">
    <property type="term" value="F:electron transfer activity"/>
    <property type="evidence" value="ECO:0007669"/>
    <property type="project" value="InterPro"/>
</dbReference>
<dbReference type="AlphaFoldDB" id="A0A244CRS4"/>
<dbReference type="Proteomes" id="UP000194841">
    <property type="component" value="Unassembled WGS sequence"/>
</dbReference>
<dbReference type="PANTHER" id="PTHR30600">
    <property type="entry name" value="CYTOCHROME C PEROXIDASE-RELATED"/>
    <property type="match status" value="1"/>
</dbReference>
<reference evidence="6 7" key="1">
    <citation type="submission" date="2017-02" db="EMBL/GenBank/DDBJ databases">
        <title>Pseudoalteromonas ulvae TC14 Genome.</title>
        <authorList>
            <person name="Molmeret M."/>
        </authorList>
    </citation>
    <scope>NUCLEOTIDE SEQUENCE [LARGE SCALE GENOMIC DNA]</scope>
    <source>
        <strain evidence="6">TC14</strain>
    </source>
</reference>
<dbReference type="SUPFAM" id="SSF46626">
    <property type="entry name" value="Cytochrome c"/>
    <property type="match status" value="1"/>
</dbReference>
<dbReference type="PROSITE" id="PS51007">
    <property type="entry name" value="CYTC"/>
    <property type="match status" value="1"/>
</dbReference>
<keyword evidence="3 4" id="KW-0408">Iron</keyword>
<dbReference type="OrthoDB" id="9805202at2"/>
<evidence type="ECO:0000256" key="3">
    <source>
        <dbReference type="ARBA" id="ARBA00023004"/>
    </source>
</evidence>
<dbReference type="InterPro" id="IPR010538">
    <property type="entry name" value="DHOR"/>
</dbReference>
<keyword evidence="7" id="KW-1185">Reference proteome</keyword>
<evidence type="ECO:0000256" key="2">
    <source>
        <dbReference type="ARBA" id="ARBA00022723"/>
    </source>
</evidence>
<evidence type="ECO:0000259" key="5">
    <source>
        <dbReference type="PROSITE" id="PS51007"/>
    </source>
</evidence>
<evidence type="ECO:0000256" key="1">
    <source>
        <dbReference type="ARBA" id="ARBA00022617"/>
    </source>
</evidence>
<dbReference type="PIRSF" id="PIRSF028099">
    <property type="entry name" value="DUF1111"/>
    <property type="match status" value="1"/>
</dbReference>
<protein>
    <submittedName>
        <fullName evidence="6">Thiol oxidoreductase</fullName>
    </submittedName>
</protein>
<keyword evidence="1 4" id="KW-0349">Heme</keyword>
<evidence type="ECO:0000256" key="4">
    <source>
        <dbReference type="PROSITE-ProRule" id="PRU00433"/>
    </source>
</evidence>